<evidence type="ECO:0000313" key="7">
    <source>
        <dbReference type="Proteomes" id="UP000037510"/>
    </source>
</evidence>
<organism evidence="6 7">
    <name type="scientific">Operophtera brumata</name>
    <name type="common">Winter moth</name>
    <name type="synonym">Phalaena brumata</name>
    <dbReference type="NCBI Taxonomy" id="104452"/>
    <lineage>
        <taxon>Eukaryota</taxon>
        <taxon>Metazoa</taxon>
        <taxon>Ecdysozoa</taxon>
        <taxon>Arthropoda</taxon>
        <taxon>Hexapoda</taxon>
        <taxon>Insecta</taxon>
        <taxon>Pterygota</taxon>
        <taxon>Neoptera</taxon>
        <taxon>Endopterygota</taxon>
        <taxon>Lepidoptera</taxon>
        <taxon>Glossata</taxon>
        <taxon>Ditrysia</taxon>
        <taxon>Geometroidea</taxon>
        <taxon>Geometridae</taxon>
        <taxon>Larentiinae</taxon>
        <taxon>Operophtera</taxon>
    </lineage>
</organism>
<comment type="pathway">
    <text evidence="1">Sulfur metabolism.</text>
</comment>
<evidence type="ECO:0000256" key="4">
    <source>
        <dbReference type="ARBA" id="ARBA00022840"/>
    </source>
</evidence>
<gene>
    <name evidence="6" type="ORF">OBRU01_20085</name>
</gene>
<dbReference type="InterPro" id="IPR015947">
    <property type="entry name" value="PUA-like_sf"/>
</dbReference>
<dbReference type="GO" id="GO:0004781">
    <property type="term" value="F:sulfate adenylyltransferase (ATP) activity"/>
    <property type="evidence" value="ECO:0007669"/>
    <property type="project" value="InterPro"/>
</dbReference>
<dbReference type="InterPro" id="IPR014729">
    <property type="entry name" value="Rossmann-like_a/b/a_fold"/>
</dbReference>
<dbReference type="STRING" id="104452.A0A0L7KVB7"/>
<name>A0A0L7KVB7_OPEBR</name>
<accession>A0A0L7KVB7</accession>
<keyword evidence="7" id="KW-1185">Reference proteome</keyword>
<feature type="non-terminal residue" evidence="6">
    <location>
        <position position="1"/>
    </location>
</feature>
<dbReference type="Gene3D" id="3.40.50.620">
    <property type="entry name" value="HUPs"/>
    <property type="match status" value="1"/>
</dbReference>
<dbReference type="GO" id="GO:0000103">
    <property type="term" value="P:sulfate assimilation"/>
    <property type="evidence" value="ECO:0007669"/>
    <property type="project" value="TreeGrafter"/>
</dbReference>
<protein>
    <submittedName>
        <fullName evidence="6">Adenylsulfate kinase</fullName>
    </submittedName>
</protein>
<dbReference type="AlphaFoldDB" id="A0A0L7KVB7"/>
<dbReference type="EMBL" id="JTDY01005288">
    <property type="protein sequence ID" value="KOB67153.1"/>
    <property type="molecule type" value="Genomic_DNA"/>
</dbReference>
<dbReference type="GO" id="GO:0005524">
    <property type="term" value="F:ATP binding"/>
    <property type="evidence" value="ECO:0007669"/>
    <property type="project" value="UniProtKB-KW"/>
</dbReference>
<evidence type="ECO:0000259" key="5">
    <source>
        <dbReference type="Pfam" id="PF01747"/>
    </source>
</evidence>
<dbReference type="SUPFAM" id="SSF88697">
    <property type="entry name" value="PUA domain-like"/>
    <property type="match status" value="1"/>
</dbReference>
<dbReference type="SUPFAM" id="SSF52374">
    <property type="entry name" value="Nucleotidylyl transferase"/>
    <property type="match status" value="1"/>
</dbReference>
<dbReference type="GO" id="GO:0004020">
    <property type="term" value="F:adenylylsulfate kinase activity"/>
    <property type="evidence" value="ECO:0007669"/>
    <property type="project" value="TreeGrafter"/>
</dbReference>
<evidence type="ECO:0000256" key="3">
    <source>
        <dbReference type="ARBA" id="ARBA00022741"/>
    </source>
</evidence>
<reference evidence="6 7" key="1">
    <citation type="journal article" date="2015" name="Genome Biol. Evol.">
        <title>The genome of winter moth (Operophtera brumata) provides a genomic perspective on sexual dimorphism and phenology.</title>
        <authorList>
            <person name="Derks M.F."/>
            <person name="Smit S."/>
            <person name="Salis L."/>
            <person name="Schijlen E."/>
            <person name="Bossers A."/>
            <person name="Mateman C."/>
            <person name="Pijl A.S."/>
            <person name="de Ridder D."/>
            <person name="Groenen M.A."/>
            <person name="Visser M.E."/>
            <person name="Megens H.J."/>
        </authorList>
    </citation>
    <scope>NUCLEOTIDE SEQUENCE [LARGE SCALE GENOMIC DNA]</scope>
    <source>
        <strain evidence="6">WM2013NL</strain>
        <tissue evidence="6">Head and thorax</tissue>
    </source>
</reference>
<evidence type="ECO:0000256" key="1">
    <source>
        <dbReference type="ARBA" id="ARBA00004678"/>
    </source>
</evidence>
<dbReference type="Gene3D" id="3.10.400.10">
    <property type="entry name" value="Sulfate adenylyltransferase"/>
    <property type="match status" value="1"/>
</dbReference>
<sequence>PIAVLRAPEFYPHRKEERCSRQFGIYHTEHPYIKRIRWHDGLDVYRQTPNELRETFRELGADAVFAFQLRNPIHNGHALLMQDTHRQLTERGNANEPTQGGIERACPRPTGHGAGHLPVADDVRWTY</sequence>
<dbReference type="Pfam" id="PF01747">
    <property type="entry name" value="ATP-sulfurylase"/>
    <property type="match status" value="1"/>
</dbReference>
<keyword evidence="4" id="KW-0067">ATP-binding</keyword>
<dbReference type="InterPro" id="IPR024951">
    <property type="entry name" value="Sulfurylase_cat_dom"/>
</dbReference>
<keyword evidence="2" id="KW-0808">Transferase</keyword>
<evidence type="ECO:0000256" key="2">
    <source>
        <dbReference type="ARBA" id="ARBA00022679"/>
    </source>
</evidence>
<comment type="caution">
    <text evidence="6">The sequence shown here is derived from an EMBL/GenBank/DDBJ whole genome shotgun (WGS) entry which is preliminary data.</text>
</comment>
<proteinExistence type="predicted"/>
<dbReference type="PANTHER" id="PTHR11055:SF1">
    <property type="entry name" value="PAPS SYNTHETASE, ISOFORM D"/>
    <property type="match status" value="1"/>
</dbReference>
<keyword evidence="3" id="KW-0547">Nucleotide-binding</keyword>
<dbReference type="PANTHER" id="PTHR11055">
    <property type="entry name" value="BIFUNCTIONAL 3'-PHOSPHOADENOSINE 5'-PHOSPHOSULFATE SYNTHASE"/>
    <property type="match status" value="1"/>
</dbReference>
<feature type="domain" description="Sulphate adenylyltransferase catalytic" evidence="5">
    <location>
        <begin position="45"/>
        <end position="86"/>
    </location>
</feature>
<keyword evidence="6" id="KW-0418">Kinase</keyword>
<evidence type="ECO:0000313" key="6">
    <source>
        <dbReference type="EMBL" id="KOB67153.1"/>
    </source>
</evidence>
<dbReference type="GO" id="GO:0050428">
    <property type="term" value="P:3'-phosphoadenosine 5'-phosphosulfate biosynthetic process"/>
    <property type="evidence" value="ECO:0007669"/>
    <property type="project" value="TreeGrafter"/>
</dbReference>
<feature type="non-terminal residue" evidence="6">
    <location>
        <position position="127"/>
    </location>
</feature>
<dbReference type="Proteomes" id="UP000037510">
    <property type="component" value="Unassembled WGS sequence"/>
</dbReference>